<reference evidence="11" key="1">
    <citation type="submission" date="2023-05" db="EMBL/GenBank/DDBJ databases">
        <authorList>
            <person name="Huff M."/>
        </authorList>
    </citation>
    <scope>NUCLEOTIDE SEQUENCE</scope>
</reference>
<comment type="similarity">
    <text evidence="2">Belongs to the plant ACBP60 protein family.</text>
</comment>
<comment type="subcellular location">
    <subcellularLocation>
        <location evidence="1">Nucleus</location>
    </subcellularLocation>
</comment>
<dbReference type="InterPro" id="IPR046829">
    <property type="entry name" value="Calmod_bind_C"/>
</dbReference>
<evidence type="ECO:0000313" key="11">
    <source>
        <dbReference type="EMBL" id="CAI9757478.1"/>
    </source>
</evidence>
<dbReference type="GO" id="GO:0005516">
    <property type="term" value="F:calmodulin binding"/>
    <property type="evidence" value="ECO:0007669"/>
    <property type="project" value="InterPro"/>
</dbReference>
<evidence type="ECO:0000259" key="10">
    <source>
        <dbReference type="Pfam" id="PF20452"/>
    </source>
</evidence>
<proteinExistence type="inferred from homology"/>
<dbReference type="Pfam" id="PF07887">
    <property type="entry name" value="Calmodulin_bind"/>
    <property type="match status" value="1"/>
</dbReference>
<dbReference type="PANTHER" id="PTHR31713">
    <property type="entry name" value="OS02G0177800 PROTEIN"/>
    <property type="match status" value="1"/>
</dbReference>
<evidence type="ECO:0000256" key="3">
    <source>
        <dbReference type="ARBA" id="ARBA00023015"/>
    </source>
</evidence>
<dbReference type="EMBL" id="OU503038">
    <property type="protein sequence ID" value="CAI9757478.1"/>
    <property type="molecule type" value="Genomic_DNA"/>
</dbReference>
<dbReference type="AlphaFoldDB" id="A0AAD1YUF5"/>
<gene>
    <name evidence="11" type="ORF">FPE_LOCUS4908</name>
</gene>
<keyword evidence="3" id="KW-0805">Transcription regulation</keyword>
<evidence type="ECO:0000256" key="5">
    <source>
        <dbReference type="ARBA" id="ARBA00023159"/>
    </source>
</evidence>
<dbReference type="GO" id="GO:0043565">
    <property type="term" value="F:sequence-specific DNA binding"/>
    <property type="evidence" value="ECO:0007669"/>
    <property type="project" value="TreeGrafter"/>
</dbReference>
<dbReference type="InterPro" id="IPR046830">
    <property type="entry name" value="Calmod_bind_M"/>
</dbReference>
<dbReference type="GO" id="GO:0005634">
    <property type="term" value="C:nucleus"/>
    <property type="evidence" value="ECO:0007669"/>
    <property type="project" value="UniProtKB-SubCell"/>
</dbReference>
<dbReference type="PANTHER" id="PTHR31713:SF14">
    <property type="entry name" value="CALMODULIN-BINDING PROTEIN 60 A"/>
    <property type="match status" value="1"/>
</dbReference>
<evidence type="ECO:0000256" key="7">
    <source>
        <dbReference type="ARBA" id="ARBA00023242"/>
    </source>
</evidence>
<evidence type="ECO:0000256" key="2">
    <source>
        <dbReference type="ARBA" id="ARBA00007214"/>
    </source>
</evidence>
<keyword evidence="12" id="KW-1185">Reference proteome</keyword>
<dbReference type="Proteomes" id="UP000834106">
    <property type="component" value="Chromosome 3"/>
</dbReference>
<name>A0AAD1YUF5_9LAMI</name>
<dbReference type="InterPro" id="IPR012416">
    <property type="entry name" value="CBP60"/>
</dbReference>
<evidence type="ECO:0000259" key="9">
    <source>
        <dbReference type="Pfam" id="PF20451"/>
    </source>
</evidence>
<keyword evidence="6" id="KW-0804">Transcription</keyword>
<feature type="domain" description="Calmodulin binding protein-like N-terminal" evidence="8">
    <location>
        <begin position="96"/>
        <end position="230"/>
    </location>
</feature>
<sequence length="521" mass="59439">MRRNLQMQDCNNGESEGVNRLDSEHLLMALRKIVIPVVEDWISKVGIHSVQQVIGPVMEDSIRKVKDEIQLVVEKRLIYQDWNSMDETTTPIPREYKLKFIGEVSDPVYTGSEIEGKEGTDVKVALVDDVTEDTVDSGPESSATVEILILDAGDENFDNSIIIANNKPHFRKPVYVNLEKGICILPKNVKLGHNSAWIKHCKCRLGARVVQKFDGSRIKEASTESFTVLDKRSKLYEKHDQPSLFDDVWRLKNVGRIGARRNRFRENYISTVQEFLFLLSVDPQRLQKIFGAGHSTWKGTVDHARKCNIDDKKMYLHCSSSSECKNGVVFDVVGQLRGVLRNNRYVPIGSVAEDEKDNARKLLARAFENQKEAPAFENEKKATAFENWNEIAFFDDEASFLRNFQCISNDKNAVNSTGLDGHFVQYFENADYLNELLSGFADEDPNSFSDTLPQRRCDDGCDLIASYLSETCMVEPNSDQQCIVSRISIVGVVMTLRWWFRVKKRVAFLGDERVHKRQRHG</sequence>
<evidence type="ECO:0000256" key="1">
    <source>
        <dbReference type="ARBA" id="ARBA00004123"/>
    </source>
</evidence>
<feature type="domain" description="Calmodulin binding protein central" evidence="9">
    <location>
        <begin position="244"/>
        <end position="307"/>
    </location>
</feature>
<keyword evidence="5" id="KW-0010">Activator</keyword>
<dbReference type="GO" id="GO:0080142">
    <property type="term" value="P:regulation of salicylic acid biosynthetic process"/>
    <property type="evidence" value="ECO:0007669"/>
    <property type="project" value="TreeGrafter"/>
</dbReference>
<dbReference type="Pfam" id="PF20452">
    <property type="entry name" value="Calmod_bind_C"/>
    <property type="match status" value="1"/>
</dbReference>
<evidence type="ECO:0000313" key="12">
    <source>
        <dbReference type="Proteomes" id="UP000834106"/>
    </source>
</evidence>
<protein>
    <submittedName>
        <fullName evidence="11">Uncharacterized protein</fullName>
    </submittedName>
</protein>
<keyword evidence="7" id="KW-0539">Nucleus</keyword>
<feature type="domain" description="Calmodulin binding protein C-terminal" evidence="10">
    <location>
        <begin position="313"/>
        <end position="369"/>
    </location>
</feature>
<keyword evidence="4" id="KW-0238">DNA-binding</keyword>
<evidence type="ECO:0000256" key="6">
    <source>
        <dbReference type="ARBA" id="ARBA00023163"/>
    </source>
</evidence>
<dbReference type="InterPro" id="IPR046831">
    <property type="entry name" value="Calmodulin_bind_N"/>
</dbReference>
<dbReference type="GO" id="GO:0003700">
    <property type="term" value="F:DNA-binding transcription factor activity"/>
    <property type="evidence" value="ECO:0007669"/>
    <property type="project" value="TreeGrafter"/>
</dbReference>
<organism evidence="11 12">
    <name type="scientific">Fraxinus pennsylvanica</name>
    <dbReference type="NCBI Taxonomy" id="56036"/>
    <lineage>
        <taxon>Eukaryota</taxon>
        <taxon>Viridiplantae</taxon>
        <taxon>Streptophyta</taxon>
        <taxon>Embryophyta</taxon>
        <taxon>Tracheophyta</taxon>
        <taxon>Spermatophyta</taxon>
        <taxon>Magnoliopsida</taxon>
        <taxon>eudicotyledons</taxon>
        <taxon>Gunneridae</taxon>
        <taxon>Pentapetalae</taxon>
        <taxon>asterids</taxon>
        <taxon>lamiids</taxon>
        <taxon>Lamiales</taxon>
        <taxon>Oleaceae</taxon>
        <taxon>Oleeae</taxon>
        <taxon>Fraxinus</taxon>
    </lineage>
</organism>
<evidence type="ECO:0000259" key="8">
    <source>
        <dbReference type="Pfam" id="PF07887"/>
    </source>
</evidence>
<dbReference type="Pfam" id="PF20451">
    <property type="entry name" value="Calmod_bind_M"/>
    <property type="match status" value="1"/>
</dbReference>
<evidence type="ECO:0000256" key="4">
    <source>
        <dbReference type="ARBA" id="ARBA00023125"/>
    </source>
</evidence>
<accession>A0AAD1YUF5</accession>